<keyword evidence="1" id="KW-0472">Membrane</keyword>
<dbReference type="AlphaFoldDB" id="A0A5M8Q8U4"/>
<keyword evidence="1" id="KW-0812">Transmembrane</keyword>
<protein>
    <submittedName>
        <fullName evidence="2">Uncharacterized protein</fullName>
    </submittedName>
</protein>
<evidence type="ECO:0000313" key="3">
    <source>
        <dbReference type="Proteomes" id="UP000323221"/>
    </source>
</evidence>
<accession>A0A5M8Q8U4</accession>
<comment type="caution">
    <text evidence="2">The sequence shown here is derived from an EMBL/GenBank/DDBJ whole genome shotgun (WGS) entry which is preliminary data.</text>
</comment>
<keyword evidence="3" id="KW-1185">Reference proteome</keyword>
<evidence type="ECO:0000256" key="1">
    <source>
        <dbReference type="SAM" id="Phobius"/>
    </source>
</evidence>
<gene>
    <name evidence="2" type="ORF">FQ330_10740</name>
</gene>
<organism evidence="2 3">
    <name type="scientific">Agrococcus sediminis</name>
    <dbReference type="NCBI Taxonomy" id="2599924"/>
    <lineage>
        <taxon>Bacteria</taxon>
        <taxon>Bacillati</taxon>
        <taxon>Actinomycetota</taxon>
        <taxon>Actinomycetes</taxon>
        <taxon>Micrococcales</taxon>
        <taxon>Microbacteriaceae</taxon>
        <taxon>Agrococcus</taxon>
    </lineage>
</organism>
<evidence type="ECO:0000313" key="2">
    <source>
        <dbReference type="EMBL" id="KAA6431240.1"/>
    </source>
</evidence>
<sequence>MTLTFLSATTLAAAAAAESESELGAYIAGGITAAVFLISAIVLRSFRDVAHRAPGDVHGSDHA</sequence>
<keyword evidence="1" id="KW-1133">Transmembrane helix</keyword>
<feature type="transmembrane region" description="Helical" evidence="1">
    <location>
        <begin position="26"/>
        <end position="43"/>
    </location>
</feature>
<proteinExistence type="predicted"/>
<dbReference type="EMBL" id="VOIR01000016">
    <property type="protein sequence ID" value="KAA6431240.1"/>
    <property type="molecule type" value="Genomic_DNA"/>
</dbReference>
<dbReference type="OrthoDB" id="9966482at2"/>
<dbReference type="Proteomes" id="UP000323221">
    <property type="component" value="Unassembled WGS sequence"/>
</dbReference>
<name>A0A5M8Q8U4_9MICO</name>
<dbReference type="RefSeq" id="WP_128189740.1">
    <property type="nucleotide sequence ID" value="NZ_JBIVQT010000002.1"/>
</dbReference>
<reference evidence="2 3" key="1">
    <citation type="submission" date="2019-08" db="EMBL/GenBank/DDBJ databases">
        <title>Agrococcus lahaulensis sp. nov., isolated from a cold desert of the Indian Himalayas.</title>
        <authorList>
            <person name="Qu J.H."/>
        </authorList>
    </citation>
    <scope>NUCLEOTIDE SEQUENCE [LARGE SCALE GENOMIC DNA]</scope>
    <source>
        <strain evidence="2 3">NS18</strain>
    </source>
</reference>